<dbReference type="EMBL" id="JBAWSY010000013">
    <property type="protein sequence ID" value="MEI4770929.1"/>
    <property type="molecule type" value="Genomic_DNA"/>
</dbReference>
<organism evidence="1 2">
    <name type="scientific">Psychrobacillus mangrovi</name>
    <dbReference type="NCBI Taxonomy" id="3117745"/>
    <lineage>
        <taxon>Bacteria</taxon>
        <taxon>Bacillati</taxon>
        <taxon>Bacillota</taxon>
        <taxon>Bacilli</taxon>
        <taxon>Bacillales</taxon>
        <taxon>Bacillaceae</taxon>
        <taxon>Psychrobacillus</taxon>
    </lineage>
</organism>
<keyword evidence="2" id="KW-1185">Reference proteome</keyword>
<dbReference type="Proteomes" id="UP001364890">
    <property type="component" value="Unassembled WGS sequence"/>
</dbReference>
<reference evidence="1 2" key="1">
    <citation type="submission" date="2024-01" db="EMBL/GenBank/DDBJ databases">
        <title>Seven novel Bacillus-like species.</title>
        <authorList>
            <person name="Liu G."/>
        </authorList>
    </citation>
    <scope>NUCLEOTIDE SEQUENCE [LARGE SCALE GENOMIC DNA]</scope>
    <source>
        <strain evidence="1 2">FJAT-51614</strain>
    </source>
</reference>
<protein>
    <submittedName>
        <fullName evidence="1">Uncharacterized protein</fullName>
    </submittedName>
</protein>
<gene>
    <name evidence="1" type="ORF">WAX74_15000</name>
</gene>
<accession>A0ABU8F7D8</accession>
<evidence type="ECO:0000313" key="1">
    <source>
        <dbReference type="EMBL" id="MEI4770929.1"/>
    </source>
</evidence>
<name>A0ABU8F7D8_9BACI</name>
<dbReference type="RefSeq" id="WP_336498497.1">
    <property type="nucleotide sequence ID" value="NZ_JBAWSY010000013.1"/>
</dbReference>
<sequence>MKTMLLTLFILSNFLYQPSPHSETNQSATATEISSPKLEYPDNQRKSFVEVDAFYKKLDKDIYEEYKNATFSMRKKVSFKEVPDVELTFKIKTKLDNKKMNPIDSTIHPNRQVYFLASFHQNEKEEFHKYVVIDAETKTVLLKGNHYHLYENPYK</sequence>
<evidence type="ECO:0000313" key="2">
    <source>
        <dbReference type="Proteomes" id="UP001364890"/>
    </source>
</evidence>
<proteinExistence type="predicted"/>
<comment type="caution">
    <text evidence="1">The sequence shown here is derived from an EMBL/GenBank/DDBJ whole genome shotgun (WGS) entry which is preliminary data.</text>
</comment>